<comment type="caution">
    <text evidence="13">The sequence shown here is derived from an EMBL/GenBank/DDBJ whole genome shotgun (WGS) entry which is preliminary data.</text>
</comment>
<feature type="domain" description="ABC transporter" evidence="11">
    <location>
        <begin position="419"/>
        <end position="640"/>
    </location>
</feature>
<dbReference type="FunFam" id="1.20.1560.10:FF:000014">
    <property type="entry name" value="Multidrug resistance-associated protein member 4"/>
    <property type="match status" value="1"/>
</dbReference>
<dbReference type="InterPro" id="IPR050173">
    <property type="entry name" value="ABC_transporter_C-like"/>
</dbReference>
<dbReference type="OrthoDB" id="6500128at2759"/>
<dbReference type="GO" id="GO:0140359">
    <property type="term" value="F:ABC-type transporter activity"/>
    <property type="evidence" value="ECO:0007669"/>
    <property type="project" value="InterPro"/>
</dbReference>
<feature type="transmembrane region" description="Helical" evidence="10">
    <location>
        <begin position="849"/>
        <end position="867"/>
    </location>
</feature>
<dbReference type="GO" id="GO:0016020">
    <property type="term" value="C:membrane"/>
    <property type="evidence" value="ECO:0007669"/>
    <property type="project" value="UniProtKB-SubCell"/>
</dbReference>
<proteinExistence type="inferred from homology"/>
<keyword evidence="3" id="KW-0813">Transport</keyword>
<feature type="transmembrane region" description="Helical" evidence="10">
    <location>
        <begin position="312"/>
        <end position="335"/>
    </location>
</feature>
<dbReference type="Proteomes" id="UP000198287">
    <property type="component" value="Unassembled WGS sequence"/>
</dbReference>
<dbReference type="InterPro" id="IPR027417">
    <property type="entry name" value="P-loop_NTPase"/>
</dbReference>
<feature type="transmembrane region" description="Helical" evidence="10">
    <location>
        <begin position="824"/>
        <end position="843"/>
    </location>
</feature>
<dbReference type="PROSITE" id="PS00211">
    <property type="entry name" value="ABC_TRANSPORTER_1"/>
    <property type="match status" value="1"/>
</dbReference>
<dbReference type="PANTHER" id="PTHR24223:SF456">
    <property type="entry name" value="MULTIDRUG RESISTANCE-ASSOCIATED PROTEIN LETHAL(2)03659"/>
    <property type="match status" value="1"/>
</dbReference>
<dbReference type="InterPro" id="IPR003439">
    <property type="entry name" value="ABC_transporter-like_ATP-bd"/>
</dbReference>
<evidence type="ECO:0000256" key="6">
    <source>
        <dbReference type="ARBA" id="ARBA00022741"/>
    </source>
</evidence>
<dbReference type="SUPFAM" id="SSF52540">
    <property type="entry name" value="P-loop containing nucleoside triphosphate hydrolases"/>
    <property type="match status" value="2"/>
</dbReference>
<dbReference type="SMART" id="SM00382">
    <property type="entry name" value="AAA"/>
    <property type="match status" value="2"/>
</dbReference>
<feature type="domain" description="ABC transmembrane type-1" evidence="12">
    <location>
        <begin position="733"/>
        <end position="991"/>
    </location>
</feature>
<feature type="domain" description="ABC transmembrane type-1" evidence="12">
    <location>
        <begin position="95"/>
        <end position="371"/>
    </location>
</feature>
<evidence type="ECO:0000256" key="4">
    <source>
        <dbReference type="ARBA" id="ARBA00022692"/>
    </source>
</evidence>
<evidence type="ECO:0000256" key="8">
    <source>
        <dbReference type="ARBA" id="ARBA00022989"/>
    </source>
</evidence>
<organism evidence="13 14">
    <name type="scientific">Folsomia candida</name>
    <name type="common">Springtail</name>
    <dbReference type="NCBI Taxonomy" id="158441"/>
    <lineage>
        <taxon>Eukaryota</taxon>
        <taxon>Metazoa</taxon>
        <taxon>Ecdysozoa</taxon>
        <taxon>Arthropoda</taxon>
        <taxon>Hexapoda</taxon>
        <taxon>Collembola</taxon>
        <taxon>Entomobryomorpha</taxon>
        <taxon>Isotomoidea</taxon>
        <taxon>Isotomidae</taxon>
        <taxon>Proisotominae</taxon>
        <taxon>Folsomia</taxon>
    </lineage>
</organism>
<evidence type="ECO:0000256" key="10">
    <source>
        <dbReference type="SAM" id="Phobius"/>
    </source>
</evidence>
<evidence type="ECO:0000256" key="3">
    <source>
        <dbReference type="ARBA" id="ARBA00022448"/>
    </source>
</evidence>
<feature type="domain" description="ABC transporter" evidence="11">
    <location>
        <begin position="1029"/>
        <end position="1250"/>
    </location>
</feature>
<keyword evidence="8 10" id="KW-1133">Transmembrane helix</keyword>
<dbReference type="PROSITE" id="PS50893">
    <property type="entry name" value="ABC_TRANSPORTER_2"/>
    <property type="match status" value="2"/>
</dbReference>
<dbReference type="FunFam" id="3.40.50.300:FF:000163">
    <property type="entry name" value="Multidrug resistance-associated protein member 4"/>
    <property type="match status" value="1"/>
</dbReference>
<feature type="transmembrane region" description="Helical" evidence="10">
    <location>
        <begin position="229"/>
        <end position="247"/>
    </location>
</feature>
<keyword evidence="7" id="KW-0067">ATP-binding</keyword>
<dbReference type="GO" id="GO:0016887">
    <property type="term" value="F:ATP hydrolysis activity"/>
    <property type="evidence" value="ECO:0007669"/>
    <property type="project" value="InterPro"/>
</dbReference>
<dbReference type="InterPro" id="IPR036640">
    <property type="entry name" value="ABC1_TM_sf"/>
</dbReference>
<evidence type="ECO:0000256" key="2">
    <source>
        <dbReference type="ARBA" id="ARBA00009726"/>
    </source>
</evidence>
<keyword evidence="14" id="KW-1185">Reference proteome</keyword>
<evidence type="ECO:0000256" key="9">
    <source>
        <dbReference type="ARBA" id="ARBA00023136"/>
    </source>
</evidence>
<dbReference type="PROSITE" id="PS50929">
    <property type="entry name" value="ABC_TM1F"/>
    <property type="match status" value="2"/>
</dbReference>
<feature type="transmembrane region" description="Helical" evidence="10">
    <location>
        <begin position="698"/>
        <end position="716"/>
    </location>
</feature>
<dbReference type="GO" id="GO:0005524">
    <property type="term" value="F:ATP binding"/>
    <property type="evidence" value="ECO:0007669"/>
    <property type="project" value="UniProtKB-KW"/>
</dbReference>
<dbReference type="CDD" id="cd03250">
    <property type="entry name" value="ABCC_MRP_domain1"/>
    <property type="match status" value="1"/>
</dbReference>
<gene>
    <name evidence="13" type="ORF">Fcan01_04469</name>
</gene>
<dbReference type="Pfam" id="PF00005">
    <property type="entry name" value="ABC_tran"/>
    <property type="match status" value="2"/>
</dbReference>
<keyword evidence="9 10" id="KW-0472">Membrane</keyword>
<name>A0A226ERL0_FOLCA</name>
<dbReference type="AlphaFoldDB" id="A0A226ERL0"/>
<evidence type="ECO:0000259" key="12">
    <source>
        <dbReference type="PROSITE" id="PS50929"/>
    </source>
</evidence>
<feature type="transmembrane region" description="Helical" evidence="10">
    <location>
        <begin position="750"/>
        <end position="774"/>
    </location>
</feature>
<keyword evidence="6" id="KW-0547">Nucleotide-binding</keyword>
<protein>
    <submittedName>
        <fullName evidence="13">Multidrug resistance-associated protein 4</fullName>
    </submittedName>
</protein>
<dbReference type="CDD" id="cd03244">
    <property type="entry name" value="ABCC_MRP_domain2"/>
    <property type="match status" value="1"/>
</dbReference>
<dbReference type="EMBL" id="LNIX01000002">
    <property type="protein sequence ID" value="OXA59787.1"/>
    <property type="molecule type" value="Genomic_DNA"/>
</dbReference>
<dbReference type="FunFam" id="1.20.1560.10:FF:000026">
    <property type="entry name" value="Multidrug resistance-associated protein lethal(2)03659"/>
    <property type="match status" value="1"/>
</dbReference>
<evidence type="ECO:0000256" key="7">
    <source>
        <dbReference type="ARBA" id="ARBA00022840"/>
    </source>
</evidence>
<dbReference type="Gene3D" id="1.20.1560.10">
    <property type="entry name" value="ABC transporter type 1, transmembrane domain"/>
    <property type="match status" value="2"/>
</dbReference>
<feature type="transmembrane region" description="Helical" evidence="10">
    <location>
        <begin position="202"/>
        <end position="223"/>
    </location>
</feature>
<dbReference type="InterPro" id="IPR003593">
    <property type="entry name" value="AAA+_ATPase"/>
</dbReference>
<evidence type="ECO:0000256" key="5">
    <source>
        <dbReference type="ARBA" id="ARBA00022737"/>
    </source>
</evidence>
<dbReference type="Gene3D" id="3.40.50.300">
    <property type="entry name" value="P-loop containing nucleotide triphosphate hydrolases"/>
    <property type="match status" value="2"/>
</dbReference>
<sequence length="1276" mass="142983">MDFSEKASVINPVKKANPISRHFFMWVFPLFRKGYQSDLTADDLYDPRQSDVSSTLGDKLEEAWFKELEKASHKSGTKPRLRNALWACFGKYYAAIFILYFITECILRVAQPLFIRELVRSFSEHSDVSEGGQYGLACGVIVSTFMITMFFHPSFHGGFITAMRCRISCSSIIYRKALRLSKASQGSTTVGQITNILFDLNLLFLPYFIMGPIQFLIFVYFLWDEFGTSSLAGFGVVILMSVVQYWNGTLSTEFRRKIAVKTDERSRTMNEIIVAIRVIKMYAWEKPFTNLINKLRKLEMSVIRKRSYLRGIYLSVYSSALKFLPFLTFLVFTLATDEDLTPDKVFFTVAVYNVIIQNTMYFIPSAASGIGEIMVSLKRLETFLLLEEKGESMSKNYVRIDTVGSPFPIDLGPGESPRVCLNSATASWTGDKNHLQDIQMDVSGDKVVVIVGPVGSGKTTLLHALLGELPIQSGRCAIHGRIAYASQEPWIFAATVRQNILFGRPFHQEKYAEVTAAAALLDDFKQLSHGDMTVVGDRGASLSGGQKARINLARALYQEAEIYIMDDPLSAVDARVSRHLFEKCMKTFLKGKLRILVTHQLQYLSQADHILVFSDGKIHSQGTFDQLVEQGVDFVSLLASDSLDDAKNRKVSVVAKEEEHVEKPKENLKKQDLGEKMATGALNSQVYWEYFKIGNSPIGLFLLISICASAQVAISATEFWMSFWSNAEAKERDEAETGGYDNYLGQTTYLSIYGGLVALVLVLNFLRAVGWFTYSARISVNMHDKMFSSIVRSPTKFFDDNPPGRVMNRFTKDLGHMDELLPPVFFETTIILLQMAGVLAIVIVANWVIAIPAVVVIVVLILLRQFYIRTARAVKRIEGMSKSPVFTHAAATFQGLTTIRSANIEKILIQQFDGFQDAHTSAWYLFLVTIRCFGVWVEMVAVLFLGVIAFSFLILQNSSQQSGNVGLAITSAMNLTTWVQFALRQSAEVANLMTSVERTLEYVGLPSEAKLESKPDKKPPSDWPKNGEILFKDVHLAYSGTPVLRNLNFTIGAKAKIGIVGRTGAGKSSIIQALFRMVEPTGDIFIDGVKVNDIGLHDLRSRISIIPQDPVLFCGTMRYNLDPFSMFEDGDLWRVLEEVHLKDAIPDLSFKVSDGGDNFSVCLARAILRENRIILMDEATANCDPLTDNFIQETIRTRFAECTIITIAHRLNSVMDCDRILVLDRGVIMEYDHPWKLLQNENGILSSLVKTTGKASSALLRDAAELSYNKRNSKQT</sequence>
<evidence type="ECO:0000259" key="11">
    <source>
        <dbReference type="PROSITE" id="PS50893"/>
    </source>
</evidence>
<reference evidence="13 14" key="1">
    <citation type="submission" date="2015-12" db="EMBL/GenBank/DDBJ databases">
        <title>The genome of Folsomia candida.</title>
        <authorList>
            <person name="Faddeeva A."/>
            <person name="Derks M.F."/>
            <person name="Anvar Y."/>
            <person name="Smit S."/>
            <person name="Van Straalen N."/>
            <person name="Roelofs D."/>
        </authorList>
    </citation>
    <scope>NUCLEOTIDE SEQUENCE [LARGE SCALE GENOMIC DNA]</scope>
    <source>
        <strain evidence="13 14">VU population</strain>
        <tissue evidence="13">Whole body</tissue>
    </source>
</reference>
<dbReference type="PANTHER" id="PTHR24223">
    <property type="entry name" value="ATP-BINDING CASSETTE SUB-FAMILY C"/>
    <property type="match status" value="1"/>
</dbReference>
<accession>A0A226ERL0</accession>
<comment type="subcellular location">
    <subcellularLocation>
        <location evidence="1">Membrane</location>
        <topology evidence="1">Multi-pass membrane protein</topology>
    </subcellularLocation>
</comment>
<evidence type="ECO:0000313" key="14">
    <source>
        <dbReference type="Proteomes" id="UP000198287"/>
    </source>
</evidence>
<feature type="transmembrane region" description="Helical" evidence="10">
    <location>
        <begin position="933"/>
        <end position="955"/>
    </location>
</feature>
<keyword evidence="5" id="KW-0677">Repeat</keyword>
<keyword evidence="4 10" id="KW-0812">Transmembrane</keyword>
<comment type="similarity">
    <text evidence="2">Belongs to the ABC transporter superfamily. ABCC family. Conjugate transporter (TC 3.A.1.208) subfamily.</text>
</comment>
<evidence type="ECO:0000313" key="13">
    <source>
        <dbReference type="EMBL" id="OXA59787.1"/>
    </source>
</evidence>
<dbReference type="FunFam" id="3.40.50.300:FF:000973">
    <property type="entry name" value="Multidrug resistance-associated protein 4"/>
    <property type="match status" value="1"/>
</dbReference>
<feature type="transmembrane region" description="Helical" evidence="10">
    <location>
        <begin position="134"/>
        <end position="155"/>
    </location>
</feature>
<feature type="transmembrane region" description="Helical" evidence="10">
    <location>
        <begin position="355"/>
        <end position="375"/>
    </location>
</feature>
<dbReference type="Pfam" id="PF00664">
    <property type="entry name" value="ABC_membrane"/>
    <property type="match status" value="2"/>
</dbReference>
<dbReference type="InterPro" id="IPR017871">
    <property type="entry name" value="ABC_transporter-like_CS"/>
</dbReference>
<dbReference type="InterPro" id="IPR011527">
    <property type="entry name" value="ABC1_TM_dom"/>
</dbReference>
<evidence type="ECO:0000256" key="1">
    <source>
        <dbReference type="ARBA" id="ARBA00004141"/>
    </source>
</evidence>
<feature type="transmembrane region" description="Helical" evidence="10">
    <location>
        <begin position="92"/>
        <end position="114"/>
    </location>
</feature>
<dbReference type="OMA" id="TRSFCFN"/>
<dbReference type="SUPFAM" id="SSF90123">
    <property type="entry name" value="ABC transporter transmembrane region"/>
    <property type="match status" value="2"/>
</dbReference>